<keyword evidence="1" id="KW-0472">Membrane</keyword>
<keyword evidence="3" id="KW-1185">Reference proteome</keyword>
<keyword evidence="1" id="KW-0812">Transmembrane</keyword>
<organism evidence="2 3">
    <name type="scientific">Enterococcus larvae</name>
    <dbReference type="NCBI Taxonomy" id="2794352"/>
    <lineage>
        <taxon>Bacteria</taxon>
        <taxon>Bacillati</taxon>
        <taxon>Bacillota</taxon>
        <taxon>Bacilli</taxon>
        <taxon>Lactobacillales</taxon>
        <taxon>Enterococcaceae</taxon>
        <taxon>Enterococcus</taxon>
    </lineage>
</organism>
<gene>
    <name evidence="2" type="ORF">I6N96_01735</name>
</gene>
<sequence>MIMRKKRTAADYYYYGETIKPTVTDVKSMRFMLYLQLFFSVVSPIYIFKQLDEEILPYAGLFGIVLLSLVVFFVLDLIILCLFKTKIYEASVYFGAGLFFMCLSGLMIVFGYSYFFDRHVSMEVFHTLNETDIEQKKIVLLNRLLLLPIVFFIIGSVYQWQIIARGEAREHSRTTEKYKKSSKYATQLFSIYFPIIVSLLFFLRIIESFDLAKSIIPILFIASGGVLAWTAPIFFIISRIKFKYPNIYLEKNILDNRGRSE</sequence>
<feature type="transmembrane region" description="Helical" evidence="1">
    <location>
        <begin position="215"/>
        <end position="237"/>
    </location>
</feature>
<proteinExistence type="predicted"/>
<evidence type="ECO:0000313" key="2">
    <source>
        <dbReference type="EMBL" id="MBP1044983.1"/>
    </source>
</evidence>
<accession>A0ABS4CF08</accession>
<keyword evidence="1" id="KW-1133">Transmembrane helix</keyword>
<feature type="transmembrane region" description="Helical" evidence="1">
    <location>
        <begin position="144"/>
        <end position="163"/>
    </location>
</feature>
<feature type="transmembrane region" description="Helical" evidence="1">
    <location>
        <begin position="184"/>
        <end position="203"/>
    </location>
</feature>
<reference evidence="2 3" key="1">
    <citation type="submission" date="2020-12" db="EMBL/GenBank/DDBJ databases">
        <title>Vagococcus allomyrinae sp. nov. and Enterococcus lavae sp. nov., isolated from the larvae of Allomyrina dichotoma.</title>
        <authorList>
            <person name="Lee S.D."/>
        </authorList>
    </citation>
    <scope>NUCLEOTIDE SEQUENCE [LARGE SCALE GENOMIC DNA]</scope>
    <source>
        <strain evidence="2 3">BWM-S5</strain>
    </source>
</reference>
<comment type="caution">
    <text evidence="2">The sequence shown here is derived from an EMBL/GenBank/DDBJ whole genome shotgun (WGS) entry which is preliminary data.</text>
</comment>
<evidence type="ECO:0000256" key="1">
    <source>
        <dbReference type="SAM" id="Phobius"/>
    </source>
</evidence>
<dbReference type="RefSeq" id="WP_209555775.1">
    <property type="nucleotide sequence ID" value="NZ_JAEDXU010000001.1"/>
</dbReference>
<dbReference type="EMBL" id="JAEDXU010000001">
    <property type="protein sequence ID" value="MBP1044983.1"/>
    <property type="molecule type" value="Genomic_DNA"/>
</dbReference>
<feature type="transmembrane region" description="Helical" evidence="1">
    <location>
        <begin position="90"/>
        <end position="115"/>
    </location>
</feature>
<protein>
    <submittedName>
        <fullName evidence="2">Uncharacterized protein</fullName>
    </submittedName>
</protein>
<dbReference type="Proteomes" id="UP000673375">
    <property type="component" value="Unassembled WGS sequence"/>
</dbReference>
<feature type="transmembrane region" description="Helical" evidence="1">
    <location>
        <begin position="55"/>
        <end position="83"/>
    </location>
</feature>
<name>A0ABS4CF08_9ENTE</name>
<feature type="transmembrane region" description="Helical" evidence="1">
    <location>
        <begin position="31"/>
        <end position="49"/>
    </location>
</feature>
<evidence type="ECO:0000313" key="3">
    <source>
        <dbReference type="Proteomes" id="UP000673375"/>
    </source>
</evidence>